<dbReference type="AlphaFoldDB" id="A0AAD4HXL6"/>
<protein>
    <recommendedName>
        <fullName evidence="4">Protein kinase domain-containing protein</fullName>
    </recommendedName>
</protein>
<dbReference type="SUPFAM" id="SSF56112">
    <property type="entry name" value="Protein kinase-like (PK-like)"/>
    <property type="match status" value="1"/>
</dbReference>
<evidence type="ECO:0000256" key="1">
    <source>
        <dbReference type="SAM" id="MobiDB-lite"/>
    </source>
</evidence>
<evidence type="ECO:0000313" key="3">
    <source>
        <dbReference type="Proteomes" id="UP001197093"/>
    </source>
</evidence>
<sequence length="280" mass="31710">MAPPTFLNGTRPSYTLTKPLDTNLFLVRRSTDNELFLARPLDIPIPTNTNQVDDDDNTNNNTNQTDDERTRMMLLFDHCDLGTLHELLAEYEPELRAARAEEVGGFLPEGFVWHVALGVLRGLMWLHEGGSDLFAVGALLYRMMCGRTLPSADECAACGCVHLITDDAGYTRACNHYCVEDVNINNAFKPLFNYTADLKHLAALLLRLDGSREWWASDVLDIAWPGFENWTANTEDGRLYRDVSDDIRLREQNAAKFKTRCGVVMEEEENMELFDDILVV</sequence>
<dbReference type="EMBL" id="JAHCVI010000004">
    <property type="protein sequence ID" value="KAG7286560.1"/>
    <property type="molecule type" value="Genomic_DNA"/>
</dbReference>
<comment type="caution">
    <text evidence="2">The sequence shown here is derived from an EMBL/GenBank/DDBJ whole genome shotgun (WGS) entry which is preliminary data.</text>
</comment>
<evidence type="ECO:0008006" key="4">
    <source>
        <dbReference type="Google" id="ProtNLM"/>
    </source>
</evidence>
<feature type="region of interest" description="Disordered" evidence="1">
    <location>
        <begin position="47"/>
        <end position="66"/>
    </location>
</feature>
<dbReference type="Proteomes" id="UP001197093">
    <property type="component" value="Unassembled WGS sequence"/>
</dbReference>
<organism evidence="2 3">
    <name type="scientific">Staphylotrichum longicolle</name>
    <dbReference type="NCBI Taxonomy" id="669026"/>
    <lineage>
        <taxon>Eukaryota</taxon>
        <taxon>Fungi</taxon>
        <taxon>Dikarya</taxon>
        <taxon>Ascomycota</taxon>
        <taxon>Pezizomycotina</taxon>
        <taxon>Sordariomycetes</taxon>
        <taxon>Sordariomycetidae</taxon>
        <taxon>Sordariales</taxon>
        <taxon>Chaetomiaceae</taxon>
        <taxon>Staphylotrichum</taxon>
    </lineage>
</organism>
<evidence type="ECO:0000313" key="2">
    <source>
        <dbReference type="EMBL" id="KAG7286560.1"/>
    </source>
</evidence>
<reference evidence="2" key="1">
    <citation type="submission" date="2023-02" db="EMBL/GenBank/DDBJ databases">
        <authorList>
            <person name="Palmer J.M."/>
        </authorList>
    </citation>
    <scope>NUCLEOTIDE SEQUENCE</scope>
    <source>
        <strain evidence="2">FW57</strain>
    </source>
</reference>
<accession>A0AAD4HXL6</accession>
<gene>
    <name evidence="2" type="ORF">NEMBOFW57_008871</name>
</gene>
<dbReference type="InterPro" id="IPR011009">
    <property type="entry name" value="Kinase-like_dom_sf"/>
</dbReference>
<proteinExistence type="predicted"/>
<name>A0AAD4HXL6_9PEZI</name>
<keyword evidence="3" id="KW-1185">Reference proteome</keyword>